<evidence type="ECO:0000313" key="2">
    <source>
        <dbReference type="Proteomes" id="UP000259030"/>
    </source>
</evidence>
<reference evidence="1 2" key="1">
    <citation type="submission" date="2017-05" db="EMBL/GenBank/DDBJ databases">
        <title>The complete genome sequence of Deinococcus ficus isolated from the rhizosphere of the Ficus religiosa L. in Taiwan.</title>
        <authorList>
            <person name="Wu K.-M."/>
            <person name="Liao T.-L."/>
            <person name="Liu Y.-M."/>
            <person name="Young C.-C."/>
            <person name="Tsai S.-F."/>
        </authorList>
    </citation>
    <scope>NUCLEOTIDE SEQUENCE [LARGE SCALE GENOMIC DNA]</scope>
    <source>
        <strain evidence="1 2">CC-FR2-10</strain>
        <plasmid evidence="2">pdfi3</plasmid>
    </source>
</reference>
<keyword evidence="1" id="KW-0614">Plasmid</keyword>
<geneLocation type="plasmid" evidence="2">
    <name>pdfi3</name>
</geneLocation>
<dbReference type="Pfam" id="PF14460">
    <property type="entry name" value="Prok-E2_D"/>
    <property type="match status" value="1"/>
</dbReference>
<dbReference type="InterPro" id="IPR032787">
    <property type="entry name" value="Prok-E2_D"/>
</dbReference>
<dbReference type="KEGG" id="dfc:DFI_18740"/>
<keyword evidence="2" id="KW-1185">Reference proteome</keyword>
<sequence length="231" mass="25281">MNFSLAPQPDALVLQAALLVYRNTSSQVLMRGLFEERDGQVVIAEMEPVTENLRKMLLAEDKRRPLSYVPPGVVGITSDSCGWFVPAQKRVMLFKGATDASLAAISGQEFPQPPLVMVTWSRGMSIYALRDNERPTLDTPLMQAPYFNIFDDGGVCLGSTKVPANGSVANTTGWEAAFYSSHFTHRSGTAARWTPQFTHLELWQAAAAKGAFDPEWLVPANKTLGEVLCTG</sequence>
<dbReference type="EMBL" id="CP021084">
    <property type="protein sequence ID" value="ASN83236.1"/>
    <property type="molecule type" value="Genomic_DNA"/>
</dbReference>
<dbReference type="Proteomes" id="UP000259030">
    <property type="component" value="Plasmid pDFI3"/>
</dbReference>
<dbReference type="InterPro" id="IPR022280">
    <property type="entry name" value="PRTRC_protein-B"/>
</dbReference>
<gene>
    <name evidence="1" type="ORF">DFI_18740</name>
</gene>
<dbReference type="RefSeq" id="WP_051307690.1">
    <property type="nucleotide sequence ID" value="NZ_CP021084.1"/>
</dbReference>
<evidence type="ECO:0008006" key="3">
    <source>
        <dbReference type="Google" id="ProtNLM"/>
    </source>
</evidence>
<dbReference type="NCBIfam" id="TIGR03737">
    <property type="entry name" value="PRTRC_B"/>
    <property type="match status" value="1"/>
</dbReference>
<name>A0A221T311_9DEIO</name>
<protein>
    <recommendedName>
        <fullName evidence="3">PRTRC system protein B</fullName>
    </recommendedName>
</protein>
<organism evidence="1 2">
    <name type="scientific">Deinococcus ficus</name>
    <dbReference type="NCBI Taxonomy" id="317577"/>
    <lineage>
        <taxon>Bacteria</taxon>
        <taxon>Thermotogati</taxon>
        <taxon>Deinococcota</taxon>
        <taxon>Deinococci</taxon>
        <taxon>Deinococcales</taxon>
        <taxon>Deinococcaceae</taxon>
        <taxon>Deinococcus</taxon>
    </lineage>
</organism>
<accession>A0A221T311</accession>
<evidence type="ECO:0000313" key="1">
    <source>
        <dbReference type="EMBL" id="ASN83236.1"/>
    </source>
</evidence>
<proteinExistence type="predicted"/>
<dbReference type="AlphaFoldDB" id="A0A221T311"/>